<evidence type="ECO:0008006" key="6">
    <source>
        <dbReference type="Google" id="ProtNLM"/>
    </source>
</evidence>
<evidence type="ECO:0000259" key="3">
    <source>
        <dbReference type="Pfam" id="PF00705"/>
    </source>
</evidence>
<dbReference type="NCBIfam" id="TIGR00590">
    <property type="entry name" value="pcna"/>
    <property type="match status" value="1"/>
</dbReference>
<dbReference type="InterPro" id="IPR022648">
    <property type="entry name" value="Pr_cel_nuc_antig_N"/>
</dbReference>
<dbReference type="InterPro" id="IPR022649">
    <property type="entry name" value="Pr_cel_nuc_antig_C"/>
</dbReference>
<accession>A0A6C0H5Q5</accession>
<dbReference type="GO" id="GO:0019985">
    <property type="term" value="P:translesion synthesis"/>
    <property type="evidence" value="ECO:0007669"/>
    <property type="project" value="TreeGrafter"/>
</dbReference>
<sequence>MNKDNNVLTIKTLKITPIKNLVLGLNHMILETNILFDKDGIHILTTDITKVITIHLLLPSDRFEIYDCKKEKILIAIQLPIFQKILQNAHNKDVLHLYIENSHYQDGFINYLSLKLDNSELGSCVTHKIKLIDNEDNTFNVPDIKYPYFINMSSNDFCKIIKNSKSFSDVIDILIVGNEIRFKLKSEQIISEFHKNELTGSISSENLSKIIHGTFELKHLDKIIKCSNLCQNVELYLDNESPLCIKYNVADLGHLTIYLLPFNNNLYNF</sequence>
<feature type="domain" description="Proliferating cell nuclear antigen PCNA N-terminal" evidence="3">
    <location>
        <begin position="18"/>
        <end position="134"/>
    </location>
</feature>
<dbReference type="GO" id="GO:0003677">
    <property type="term" value="F:DNA binding"/>
    <property type="evidence" value="ECO:0007669"/>
    <property type="project" value="UniProtKB-KW"/>
</dbReference>
<keyword evidence="2" id="KW-0238">DNA-binding</keyword>
<organism evidence="5">
    <name type="scientific">viral metagenome</name>
    <dbReference type="NCBI Taxonomy" id="1070528"/>
    <lineage>
        <taxon>unclassified sequences</taxon>
        <taxon>metagenomes</taxon>
        <taxon>organismal metagenomes</taxon>
    </lineage>
</organism>
<protein>
    <recommendedName>
        <fullName evidence="6">Proliferating cell nuclear antigen PCNA N-terminal domain-containing protein</fullName>
    </recommendedName>
</protein>
<dbReference type="GO" id="GO:0006298">
    <property type="term" value="P:mismatch repair"/>
    <property type="evidence" value="ECO:0007669"/>
    <property type="project" value="TreeGrafter"/>
</dbReference>
<name>A0A6C0H5Q5_9ZZZZ</name>
<dbReference type="InterPro" id="IPR046938">
    <property type="entry name" value="DNA_clamp_sf"/>
</dbReference>
<dbReference type="GO" id="GO:0006272">
    <property type="term" value="P:leading strand elongation"/>
    <property type="evidence" value="ECO:0007669"/>
    <property type="project" value="TreeGrafter"/>
</dbReference>
<dbReference type="PANTHER" id="PTHR11352:SF0">
    <property type="entry name" value="PROLIFERATING CELL NUCLEAR ANTIGEN"/>
    <property type="match status" value="1"/>
</dbReference>
<dbReference type="GO" id="GO:0043626">
    <property type="term" value="C:PCNA complex"/>
    <property type="evidence" value="ECO:0007669"/>
    <property type="project" value="TreeGrafter"/>
</dbReference>
<dbReference type="Pfam" id="PF00705">
    <property type="entry name" value="PCNA_N"/>
    <property type="match status" value="1"/>
</dbReference>
<evidence type="ECO:0000256" key="1">
    <source>
        <dbReference type="ARBA" id="ARBA00010462"/>
    </source>
</evidence>
<dbReference type="Pfam" id="PF02747">
    <property type="entry name" value="PCNA_C"/>
    <property type="match status" value="1"/>
</dbReference>
<evidence type="ECO:0000256" key="2">
    <source>
        <dbReference type="ARBA" id="ARBA00023125"/>
    </source>
</evidence>
<evidence type="ECO:0000259" key="4">
    <source>
        <dbReference type="Pfam" id="PF02747"/>
    </source>
</evidence>
<dbReference type="SUPFAM" id="SSF55979">
    <property type="entry name" value="DNA clamp"/>
    <property type="match status" value="2"/>
</dbReference>
<proteinExistence type="inferred from homology"/>
<dbReference type="AlphaFoldDB" id="A0A6C0H5Q5"/>
<evidence type="ECO:0000313" key="5">
    <source>
        <dbReference type="EMBL" id="QHT75747.1"/>
    </source>
</evidence>
<dbReference type="GO" id="GO:0006275">
    <property type="term" value="P:regulation of DNA replication"/>
    <property type="evidence" value="ECO:0007669"/>
    <property type="project" value="InterPro"/>
</dbReference>
<reference evidence="5" key="1">
    <citation type="journal article" date="2020" name="Nature">
        <title>Giant virus diversity and host interactions through global metagenomics.</title>
        <authorList>
            <person name="Schulz F."/>
            <person name="Roux S."/>
            <person name="Paez-Espino D."/>
            <person name="Jungbluth S."/>
            <person name="Walsh D.A."/>
            <person name="Denef V.J."/>
            <person name="McMahon K.D."/>
            <person name="Konstantinidis K.T."/>
            <person name="Eloe-Fadrosh E.A."/>
            <person name="Kyrpides N.C."/>
            <person name="Woyke T."/>
        </authorList>
    </citation>
    <scope>NUCLEOTIDE SEQUENCE</scope>
    <source>
        <strain evidence="5">GVMAG-M-3300023179-71</strain>
    </source>
</reference>
<dbReference type="PANTHER" id="PTHR11352">
    <property type="entry name" value="PROLIFERATING CELL NUCLEAR ANTIGEN"/>
    <property type="match status" value="1"/>
</dbReference>
<feature type="domain" description="Proliferating cell nuclear antigen PCNA C-terminal" evidence="4">
    <location>
        <begin position="141"/>
        <end position="261"/>
    </location>
</feature>
<comment type="similarity">
    <text evidence="1">Belongs to the PCNA family.</text>
</comment>
<dbReference type="GO" id="GO:0030337">
    <property type="term" value="F:DNA polymerase processivity factor activity"/>
    <property type="evidence" value="ECO:0007669"/>
    <property type="project" value="InterPro"/>
</dbReference>
<dbReference type="EMBL" id="MN739881">
    <property type="protein sequence ID" value="QHT75747.1"/>
    <property type="molecule type" value="Genomic_DNA"/>
</dbReference>
<dbReference type="Gene3D" id="3.70.10.10">
    <property type="match status" value="1"/>
</dbReference>
<dbReference type="InterPro" id="IPR000730">
    <property type="entry name" value="Pr_cel_nuc_antig"/>
</dbReference>